<dbReference type="SUPFAM" id="SSF102215">
    <property type="entry name" value="Creatininase"/>
    <property type="match status" value="2"/>
</dbReference>
<organism evidence="6 7">
    <name type="scientific">Tribonema minus</name>
    <dbReference type="NCBI Taxonomy" id="303371"/>
    <lineage>
        <taxon>Eukaryota</taxon>
        <taxon>Sar</taxon>
        <taxon>Stramenopiles</taxon>
        <taxon>Ochrophyta</taxon>
        <taxon>PX clade</taxon>
        <taxon>Xanthophyceae</taxon>
        <taxon>Tribonematales</taxon>
        <taxon>Tribonemataceae</taxon>
        <taxon>Tribonema</taxon>
    </lineage>
</organism>
<dbReference type="EMBL" id="JAFCMP010000368">
    <property type="protein sequence ID" value="KAG5180697.1"/>
    <property type="molecule type" value="Genomic_DNA"/>
</dbReference>
<dbReference type="GO" id="GO:0016811">
    <property type="term" value="F:hydrolase activity, acting on carbon-nitrogen (but not peptide) bonds, in linear amides"/>
    <property type="evidence" value="ECO:0007669"/>
    <property type="project" value="TreeGrafter"/>
</dbReference>
<protein>
    <submittedName>
        <fullName evidence="6">Creatinine amidohydrolase-domain-containing protein</fullName>
    </submittedName>
</protein>
<evidence type="ECO:0000256" key="3">
    <source>
        <dbReference type="ARBA" id="ARBA00022801"/>
    </source>
</evidence>
<dbReference type="GO" id="GO:0009231">
    <property type="term" value="P:riboflavin biosynthetic process"/>
    <property type="evidence" value="ECO:0007669"/>
    <property type="project" value="TreeGrafter"/>
</dbReference>
<gene>
    <name evidence="6" type="ORF">JKP88DRAFT_323453</name>
</gene>
<comment type="caution">
    <text evidence="6">The sequence shown here is derived from an EMBL/GenBank/DDBJ whole genome shotgun (WGS) entry which is preliminary data.</text>
</comment>
<dbReference type="Proteomes" id="UP000664859">
    <property type="component" value="Unassembled WGS sequence"/>
</dbReference>
<dbReference type="PANTHER" id="PTHR35005:SF1">
    <property type="entry name" value="2-AMINO-5-FORMYLAMINO-6-RIBOSYLAMINOPYRIMIDIN-4(3H)-ONE 5'-MONOPHOSPHATE DEFORMYLASE"/>
    <property type="match status" value="1"/>
</dbReference>
<feature type="compositionally biased region" description="Low complexity" evidence="5">
    <location>
        <begin position="98"/>
        <end position="114"/>
    </location>
</feature>
<evidence type="ECO:0000313" key="7">
    <source>
        <dbReference type="Proteomes" id="UP000664859"/>
    </source>
</evidence>
<accession>A0A835YV77</accession>
<keyword evidence="7" id="KW-1185">Reference proteome</keyword>
<dbReference type="AlphaFoldDB" id="A0A835YV77"/>
<comment type="cofactor">
    <cofactor evidence="1">
        <name>Zn(2+)</name>
        <dbReference type="ChEBI" id="CHEBI:29105"/>
    </cofactor>
</comment>
<evidence type="ECO:0000256" key="4">
    <source>
        <dbReference type="ARBA" id="ARBA00022833"/>
    </source>
</evidence>
<dbReference type="OrthoDB" id="205641at2759"/>
<name>A0A835YV77_9STRA</name>
<sequence>MTCALLLPTLAYGMSEHHLGFPGTATLSPSTYAAVIHDLVRSLALSGFTHILLLNGHGGNIMPAKWGLANGDAAVKALASAAAAAVTAVTADPSAAADAAAPPAADPQAVTVATSGATDPTPASAAEAQDIAETPQPQVLLYSWYTGSEVSGLARGLFGASLGQHATPDEVAITQYVFPDAIKRAPLPPEAIAVGVVVAFTQYVFLDAIKRAPLPPEAIAVRVVVAFTQYVFLDAIKRAPLPPEAIAVAATISGRTKRVPHPSGVAGTIGSRTKRVPHPSGSPFLSHMCAQDFKLRFPDGRMGSDPSLATPDLGKSLYEVAVHDATTLITSWVADTLPANGGGAAGGIPPGAAAGAGGSGSATGAASAQHVALKR</sequence>
<dbReference type="InterPro" id="IPR024087">
    <property type="entry name" value="Creatininase-like_sf"/>
</dbReference>
<evidence type="ECO:0000256" key="2">
    <source>
        <dbReference type="ARBA" id="ARBA00022723"/>
    </source>
</evidence>
<keyword evidence="3 6" id="KW-0378">Hydrolase</keyword>
<dbReference type="Pfam" id="PF02633">
    <property type="entry name" value="Creatininase"/>
    <property type="match status" value="1"/>
</dbReference>
<keyword evidence="4" id="KW-0862">Zinc</keyword>
<evidence type="ECO:0000313" key="6">
    <source>
        <dbReference type="EMBL" id="KAG5180697.1"/>
    </source>
</evidence>
<feature type="region of interest" description="Disordered" evidence="5">
    <location>
        <begin position="98"/>
        <end position="130"/>
    </location>
</feature>
<dbReference type="Gene3D" id="3.40.50.10310">
    <property type="entry name" value="Creatininase"/>
    <property type="match status" value="1"/>
</dbReference>
<keyword evidence="2" id="KW-0479">Metal-binding</keyword>
<feature type="region of interest" description="Disordered" evidence="5">
    <location>
        <begin position="353"/>
        <end position="375"/>
    </location>
</feature>
<evidence type="ECO:0000256" key="5">
    <source>
        <dbReference type="SAM" id="MobiDB-lite"/>
    </source>
</evidence>
<dbReference type="PANTHER" id="PTHR35005">
    <property type="entry name" value="3-DEHYDRO-SCYLLO-INOSOSE HYDROLASE"/>
    <property type="match status" value="1"/>
</dbReference>
<evidence type="ECO:0000256" key="1">
    <source>
        <dbReference type="ARBA" id="ARBA00001947"/>
    </source>
</evidence>
<dbReference type="InterPro" id="IPR003785">
    <property type="entry name" value="Creatininase/forma_Hydrolase"/>
</dbReference>
<proteinExistence type="predicted"/>
<dbReference type="GO" id="GO:0046872">
    <property type="term" value="F:metal ion binding"/>
    <property type="evidence" value="ECO:0007669"/>
    <property type="project" value="UniProtKB-KW"/>
</dbReference>
<reference evidence="6" key="1">
    <citation type="submission" date="2021-02" db="EMBL/GenBank/DDBJ databases">
        <title>First Annotated Genome of the Yellow-green Alga Tribonema minus.</title>
        <authorList>
            <person name="Mahan K.M."/>
        </authorList>
    </citation>
    <scope>NUCLEOTIDE SEQUENCE</scope>
    <source>
        <strain evidence="6">UTEX B ZZ1240</strain>
    </source>
</reference>